<accession>A0A0E3S8C1</accession>
<gene>
    <name evidence="1" type="ORF">MSLAZ_2082</name>
</gene>
<evidence type="ECO:0000313" key="2">
    <source>
        <dbReference type="Proteomes" id="UP000033072"/>
    </source>
</evidence>
<dbReference type="EMBL" id="CP009515">
    <property type="protein sequence ID" value="AKB75343.1"/>
    <property type="molecule type" value="Genomic_DNA"/>
</dbReference>
<sequence length="70" mass="8324">MDEKYVSILVLLEAVFQPDDWEIWMQNHPNVSILVLLEAVFQPSEDGNCILTIKGFQSLFCWKLFFNRRF</sequence>
<organism evidence="1 2">
    <name type="scientific">Methanosarcina lacustris Z-7289</name>
    <dbReference type="NCBI Taxonomy" id="1434111"/>
    <lineage>
        <taxon>Archaea</taxon>
        <taxon>Methanobacteriati</taxon>
        <taxon>Methanobacteriota</taxon>
        <taxon>Stenosarchaea group</taxon>
        <taxon>Methanomicrobia</taxon>
        <taxon>Methanosarcinales</taxon>
        <taxon>Methanosarcinaceae</taxon>
        <taxon>Methanosarcina</taxon>
    </lineage>
</organism>
<dbReference type="KEGG" id="mls:MSLAZ_2082"/>
<protein>
    <submittedName>
        <fullName evidence="1">Uncharacterized protein</fullName>
    </submittedName>
</protein>
<dbReference type="HOGENOM" id="CLU_2748199_0_0_2"/>
<proteinExistence type="predicted"/>
<dbReference type="PATRIC" id="fig|1434111.4.peg.2750"/>
<keyword evidence="2" id="KW-1185">Reference proteome</keyword>
<dbReference type="AlphaFoldDB" id="A0A0E3S8C1"/>
<name>A0A0E3S8C1_9EURY</name>
<dbReference type="Proteomes" id="UP000033072">
    <property type="component" value="Chromosome"/>
</dbReference>
<evidence type="ECO:0000313" key="1">
    <source>
        <dbReference type="EMBL" id="AKB75343.1"/>
    </source>
</evidence>
<reference evidence="1 2" key="1">
    <citation type="submission" date="2014-07" db="EMBL/GenBank/DDBJ databases">
        <title>Methanogenic archaea and the global carbon cycle.</title>
        <authorList>
            <person name="Henriksen J.R."/>
            <person name="Luke J."/>
            <person name="Reinhart S."/>
            <person name="Benedict M.N."/>
            <person name="Youngblut N.D."/>
            <person name="Metcalf M.E."/>
            <person name="Whitaker R.J."/>
            <person name="Metcalf W.W."/>
        </authorList>
    </citation>
    <scope>NUCLEOTIDE SEQUENCE [LARGE SCALE GENOMIC DNA]</scope>
    <source>
        <strain evidence="1 2">Z-7289</strain>
    </source>
</reference>